<dbReference type="AlphaFoldDB" id="A0A920CWF9"/>
<evidence type="ECO:0000313" key="2">
    <source>
        <dbReference type="Proteomes" id="UP000682811"/>
    </source>
</evidence>
<proteinExistence type="predicted"/>
<comment type="caution">
    <text evidence="1">The sequence shown here is derived from an EMBL/GenBank/DDBJ whole genome shotgun (WGS) entry which is preliminary data.</text>
</comment>
<evidence type="ECO:0000313" key="1">
    <source>
        <dbReference type="EMBL" id="GIO51328.1"/>
    </source>
</evidence>
<gene>
    <name evidence="1" type="ORF">J34TS1_60930</name>
</gene>
<name>A0A920CWF9_9BACL</name>
<reference evidence="1 2" key="1">
    <citation type="submission" date="2021-03" db="EMBL/GenBank/DDBJ databases">
        <title>Antimicrobial resistance genes in bacteria isolated from Japanese honey, and their potential for conferring macrolide and lincosamide resistance in the American foulbrood pathogen Paenibacillus larvae.</title>
        <authorList>
            <person name="Okamoto M."/>
            <person name="Kumagai M."/>
            <person name="Kanamori H."/>
            <person name="Takamatsu D."/>
        </authorList>
    </citation>
    <scope>NUCLEOTIDE SEQUENCE [LARGE SCALE GENOMIC DNA]</scope>
    <source>
        <strain evidence="1 2">J34TS1</strain>
    </source>
</reference>
<keyword evidence="2" id="KW-1185">Reference proteome</keyword>
<dbReference type="Proteomes" id="UP000682811">
    <property type="component" value="Unassembled WGS sequence"/>
</dbReference>
<sequence>MAAMQIRTKNTLQTRSNDAIPGARKTLTDIAAAMQIRTKNTLQTRSNDAIPGARKTLTDTVAAIEGNFDHFDF</sequence>
<dbReference type="EMBL" id="BORT01000050">
    <property type="protein sequence ID" value="GIO51328.1"/>
    <property type="molecule type" value="Genomic_DNA"/>
</dbReference>
<protein>
    <submittedName>
        <fullName evidence="1">Uncharacterized protein</fullName>
    </submittedName>
</protein>
<organism evidence="1 2">
    <name type="scientific">Paenibacillus azoreducens</name>
    <dbReference type="NCBI Taxonomy" id="116718"/>
    <lineage>
        <taxon>Bacteria</taxon>
        <taxon>Bacillati</taxon>
        <taxon>Bacillota</taxon>
        <taxon>Bacilli</taxon>
        <taxon>Bacillales</taxon>
        <taxon>Paenibacillaceae</taxon>
        <taxon>Paenibacillus</taxon>
    </lineage>
</organism>
<accession>A0A920CWF9</accession>